<protein>
    <submittedName>
        <fullName evidence="4">Carbon-nitrogen hydrolase family protein</fullName>
    </submittedName>
</protein>
<dbReference type="Gene3D" id="3.60.110.10">
    <property type="entry name" value="Carbon-nitrogen hydrolase"/>
    <property type="match status" value="1"/>
</dbReference>
<comment type="caution">
    <text evidence="4">The sequence shown here is derived from an EMBL/GenBank/DDBJ whole genome shotgun (WGS) entry which is preliminary data.</text>
</comment>
<dbReference type="InterPro" id="IPR003010">
    <property type="entry name" value="C-N_Hydrolase"/>
</dbReference>
<dbReference type="SUPFAM" id="SSF56317">
    <property type="entry name" value="Carbon-nitrogen hydrolase"/>
    <property type="match status" value="1"/>
</dbReference>
<reference evidence="4 5" key="1">
    <citation type="submission" date="2023-08" db="EMBL/GenBank/DDBJ databases">
        <authorList>
            <person name="Roldan D.M."/>
            <person name="Menes R.J."/>
        </authorList>
    </citation>
    <scope>NUCLEOTIDE SEQUENCE [LARGE SCALE GENOMIC DNA]</scope>
    <source>
        <strain evidence="4 5">CCM 2812</strain>
    </source>
</reference>
<evidence type="ECO:0000256" key="2">
    <source>
        <dbReference type="ARBA" id="ARBA00022801"/>
    </source>
</evidence>
<dbReference type="PANTHER" id="PTHR43674:SF2">
    <property type="entry name" value="BETA-UREIDOPROPIONASE"/>
    <property type="match status" value="1"/>
</dbReference>
<name>A0ABT9FYY0_LEPDI</name>
<dbReference type="PROSITE" id="PS01227">
    <property type="entry name" value="UPF0012"/>
    <property type="match status" value="1"/>
</dbReference>
<proteinExistence type="inferred from homology"/>
<dbReference type="EMBL" id="JAUZEE010000001">
    <property type="protein sequence ID" value="MDP4299431.1"/>
    <property type="molecule type" value="Genomic_DNA"/>
</dbReference>
<evidence type="ECO:0000313" key="4">
    <source>
        <dbReference type="EMBL" id="MDP4299431.1"/>
    </source>
</evidence>
<dbReference type="InterPro" id="IPR044083">
    <property type="entry name" value="RamA-like"/>
</dbReference>
<evidence type="ECO:0000256" key="1">
    <source>
        <dbReference type="ARBA" id="ARBA00010613"/>
    </source>
</evidence>
<evidence type="ECO:0000259" key="3">
    <source>
        <dbReference type="PROSITE" id="PS50263"/>
    </source>
</evidence>
<dbReference type="PROSITE" id="PS50263">
    <property type="entry name" value="CN_HYDROLASE"/>
    <property type="match status" value="1"/>
</dbReference>
<dbReference type="InterPro" id="IPR001110">
    <property type="entry name" value="UPF0012_CS"/>
</dbReference>
<sequence>MDTLTLALCQTGYAREPAEALERLDASAAQARQAGADLLLCPEMSLTGYAIGAQAVQARAEPIDGPLAQAVSALARHHGLALVVGLAERHADGSAPYNTALAVDADGSRLASYRKTHLFGELDRRQFSAGEVGSAAFDWRGWRLGLLICYDVEFPETVRLLALQGVDAVLVPTANMRGYDEVPQLLVPARACENRVVVAYANACGCEGGLRYGGLTTVAGSDGRILLRAGREAGLHTVRLSRAALDEARRHDPLADRRVDLYMPLAGPPDTSVR</sequence>
<keyword evidence="2 4" id="KW-0378">Hydrolase</keyword>
<dbReference type="PANTHER" id="PTHR43674">
    <property type="entry name" value="NITRILASE C965.09-RELATED"/>
    <property type="match status" value="1"/>
</dbReference>
<dbReference type="CDD" id="cd07576">
    <property type="entry name" value="R-amidase_like"/>
    <property type="match status" value="1"/>
</dbReference>
<dbReference type="GO" id="GO:0016787">
    <property type="term" value="F:hydrolase activity"/>
    <property type="evidence" value="ECO:0007669"/>
    <property type="project" value="UniProtKB-KW"/>
</dbReference>
<gene>
    <name evidence="4" type="ORF">Q8X39_02180</name>
</gene>
<evidence type="ECO:0000313" key="5">
    <source>
        <dbReference type="Proteomes" id="UP001235760"/>
    </source>
</evidence>
<dbReference type="Proteomes" id="UP001235760">
    <property type="component" value="Unassembled WGS sequence"/>
</dbReference>
<organism evidence="4 5">
    <name type="scientific">Leptothrix discophora</name>
    <dbReference type="NCBI Taxonomy" id="89"/>
    <lineage>
        <taxon>Bacteria</taxon>
        <taxon>Pseudomonadati</taxon>
        <taxon>Pseudomonadota</taxon>
        <taxon>Betaproteobacteria</taxon>
        <taxon>Burkholderiales</taxon>
        <taxon>Sphaerotilaceae</taxon>
        <taxon>Leptothrix</taxon>
    </lineage>
</organism>
<dbReference type="InterPro" id="IPR036526">
    <property type="entry name" value="C-N_Hydrolase_sf"/>
</dbReference>
<keyword evidence="5" id="KW-1185">Reference proteome</keyword>
<dbReference type="Pfam" id="PF00795">
    <property type="entry name" value="CN_hydrolase"/>
    <property type="match status" value="1"/>
</dbReference>
<accession>A0ABT9FYY0</accession>
<dbReference type="RefSeq" id="WP_305747986.1">
    <property type="nucleotide sequence ID" value="NZ_JAUZEE010000001.1"/>
</dbReference>
<feature type="domain" description="CN hydrolase" evidence="3">
    <location>
        <begin position="4"/>
        <end position="242"/>
    </location>
</feature>
<comment type="similarity">
    <text evidence="1">Belongs to the carbon-nitrogen hydrolase superfamily. NIT1/NIT2 family.</text>
</comment>
<dbReference type="InterPro" id="IPR050345">
    <property type="entry name" value="Aliph_Amidase/BUP"/>
</dbReference>